<sequence length="701" mass="83095">MYNKQLQQDINKQKIQNCQIDYFQQDEIIDKQIKNQIQTKQKQISINSQSETTQLSNQNSYQSNNLQSASLQSNLNSLPNKMNVNNYNTASTENLSMNTNTIKSVNNNSNNNNISNKNIMRYKNENQGQNLLSLSKDNRKQSKFKSFNNSEDKQRDNFLCNKSRAYTNEQYLSVQQKQDENYDNLGQIEGSYNEENNAYGNQNNYFQNKLEIKETIINIIQDLIQQIEQKQEQELAHTEHLEKDQKLGICLFHTPDNKKIIDNVNQIEVNNFQVIQQGNQLFYILFFIMCCYSNIDILIFLDNEMNKNEEECKQDNLNIYSNSSLNKNSNNMELSSSSIKKQISILKTHISSQLRISENLTGKNLFNFQDFRQSEDFSRKQEKYGNFSIQRSNQRKGSKFQKKFSFVEEQVEESQDDALFQQLQNNYLKNQINYQPNYQSKLMELKKQQFVNRKRNQTCSNNTFDDSQVILEGFLEKNCDTFIFGWRKRYLILLNDKLVYKKHKNRHEYLRGCYNFKYQEYQVEIDAQNKKIIRLKNQQGKVTEFMAENESSANEWCQQILDVILNNSQREKINILPQFEKQFLKKDYYIQEHFKNQIEVGDLLFAEIENQIKMSVLITDKNTQKIYVSWINDKQNTKDAQYKYPVQLIRTSQYNIPIFDAKTKQIRVPTVPEIVANSLSKLSIINPRKSFQKFQIKLELF</sequence>
<feature type="domain" description="PH" evidence="1">
    <location>
        <begin position="468"/>
        <end position="565"/>
    </location>
</feature>
<protein>
    <recommendedName>
        <fullName evidence="1">PH domain-containing protein</fullName>
    </recommendedName>
</protein>
<evidence type="ECO:0000313" key="3">
    <source>
        <dbReference type="Proteomes" id="UP000054937"/>
    </source>
</evidence>
<reference evidence="2 3" key="1">
    <citation type="journal article" date="2015" name="Sci. Rep.">
        <title>Genome of the facultative scuticociliatosis pathogen Pseudocohnilembus persalinus provides insight into its virulence through horizontal gene transfer.</title>
        <authorList>
            <person name="Xiong J."/>
            <person name="Wang G."/>
            <person name="Cheng J."/>
            <person name="Tian M."/>
            <person name="Pan X."/>
            <person name="Warren A."/>
            <person name="Jiang C."/>
            <person name="Yuan D."/>
            <person name="Miao W."/>
        </authorList>
    </citation>
    <scope>NUCLEOTIDE SEQUENCE [LARGE SCALE GENOMIC DNA]</scope>
    <source>
        <strain evidence="2">36N120E</strain>
    </source>
</reference>
<dbReference type="InParanoid" id="A0A0V0QX30"/>
<evidence type="ECO:0000313" key="2">
    <source>
        <dbReference type="EMBL" id="KRX06782.1"/>
    </source>
</evidence>
<dbReference type="InterPro" id="IPR001849">
    <property type="entry name" value="PH_domain"/>
</dbReference>
<name>A0A0V0QX30_PSEPJ</name>
<dbReference type="Pfam" id="PF00169">
    <property type="entry name" value="PH"/>
    <property type="match status" value="1"/>
</dbReference>
<evidence type="ECO:0000259" key="1">
    <source>
        <dbReference type="PROSITE" id="PS50003"/>
    </source>
</evidence>
<dbReference type="EMBL" id="LDAU01000092">
    <property type="protein sequence ID" value="KRX06782.1"/>
    <property type="molecule type" value="Genomic_DNA"/>
</dbReference>
<dbReference type="Proteomes" id="UP000054937">
    <property type="component" value="Unassembled WGS sequence"/>
</dbReference>
<proteinExistence type="predicted"/>
<dbReference type="InterPro" id="IPR011993">
    <property type="entry name" value="PH-like_dom_sf"/>
</dbReference>
<dbReference type="SUPFAM" id="SSF50729">
    <property type="entry name" value="PH domain-like"/>
    <property type="match status" value="1"/>
</dbReference>
<dbReference type="CDD" id="cd00821">
    <property type="entry name" value="PH"/>
    <property type="match status" value="1"/>
</dbReference>
<dbReference type="PROSITE" id="PS50003">
    <property type="entry name" value="PH_DOMAIN"/>
    <property type="match status" value="1"/>
</dbReference>
<dbReference type="AlphaFoldDB" id="A0A0V0QX30"/>
<dbReference type="SMART" id="SM00233">
    <property type="entry name" value="PH"/>
    <property type="match status" value="1"/>
</dbReference>
<dbReference type="Gene3D" id="2.30.29.30">
    <property type="entry name" value="Pleckstrin-homology domain (PH domain)/Phosphotyrosine-binding domain (PTB)"/>
    <property type="match status" value="1"/>
</dbReference>
<comment type="caution">
    <text evidence="2">The sequence shown here is derived from an EMBL/GenBank/DDBJ whole genome shotgun (WGS) entry which is preliminary data.</text>
</comment>
<accession>A0A0V0QX30</accession>
<keyword evidence="3" id="KW-1185">Reference proteome</keyword>
<gene>
    <name evidence="2" type="ORF">PPERSA_09184</name>
</gene>
<organism evidence="2 3">
    <name type="scientific">Pseudocohnilembus persalinus</name>
    <name type="common">Ciliate</name>
    <dbReference type="NCBI Taxonomy" id="266149"/>
    <lineage>
        <taxon>Eukaryota</taxon>
        <taxon>Sar</taxon>
        <taxon>Alveolata</taxon>
        <taxon>Ciliophora</taxon>
        <taxon>Intramacronucleata</taxon>
        <taxon>Oligohymenophorea</taxon>
        <taxon>Scuticociliatia</taxon>
        <taxon>Philasterida</taxon>
        <taxon>Pseudocohnilembidae</taxon>
        <taxon>Pseudocohnilembus</taxon>
    </lineage>
</organism>